<evidence type="ECO:0000313" key="3">
    <source>
        <dbReference type="Proteomes" id="UP000198520"/>
    </source>
</evidence>
<dbReference type="AlphaFoldDB" id="A0A1I2CTY0"/>
<gene>
    <name evidence="2" type="ORF">SAMN04488035_0258</name>
</gene>
<dbReference type="EMBL" id="FONZ01000001">
    <property type="protein sequence ID" value="SFE71625.1"/>
    <property type="molecule type" value="Genomic_DNA"/>
</dbReference>
<evidence type="ECO:0000313" key="2">
    <source>
        <dbReference type="EMBL" id="SFE71625.1"/>
    </source>
</evidence>
<accession>A0A1I2CTY0</accession>
<dbReference type="Pfam" id="PF12802">
    <property type="entry name" value="MarR_2"/>
    <property type="match status" value="1"/>
</dbReference>
<dbReference type="PANTHER" id="PTHR33164:SF99">
    <property type="entry name" value="MARR FAMILY REGULATORY PROTEIN"/>
    <property type="match status" value="1"/>
</dbReference>
<dbReference type="InterPro" id="IPR036390">
    <property type="entry name" value="WH_DNA-bd_sf"/>
</dbReference>
<dbReference type="InterPro" id="IPR039422">
    <property type="entry name" value="MarR/SlyA-like"/>
</dbReference>
<dbReference type="Gene3D" id="1.10.10.10">
    <property type="entry name" value="Winged helix-like DNA-binding domain superfamily/Winged helix DNA-binding domain"/>
    <property type="match status" value="1"/>
</dbReference>
<dbReference type="GO" id="GO:0003700">
    <property type="term" value="F:DNA-binding transcription factor activity"/>
    <property type="evidence" value="ECO:0007669"/>
    <property type="project" value="InterPro"/>
</dbReference>
<dbReference type="GO" id="GO:0006950">
    <property type="term" value="P:response to stress"/>
    <property type="evidence" value="ECO:0007669"/>
    <property type="project" value="TreeGrafter"/>
</dbReference>
<reference evidence="3" key="1">
    <citation type="submission" date="2016-10" db="EMBL/GenBank/DDBJ databases">
        <authorList>
            <person name="Varghese N."/>
            <person name="Submissions S."/>
        </authorList>
    </citation>
    <scope>NUCLEOTIDE SEQUENCE [LARGE SCALE GENOMIC DNA]</scope>
    <source>
        <strain evidence="3">DSM 19083</strain>
    </source>
</reference>
<dbReference type="SMART" id="SM00347">
    <property type="entry name" value="HTH_MARR"/>
    <property type="match status" value="1"/>
</dbReference>
<dbReference type="Proteomes" id="UP000198520">
    <property type="component" value="Unassembled WGS sequence"/>
</dbReference>
<dbReference type="RefSeq" id="WP_093374341.1">
    <property type="nucleotide sequence ID" value="NZ_BNAN01000001.1"/>
</dbReference>
<feature type="domain" description="HTH marR-type" evidence="1">
    <location>
        <begin position="1"/>
        <end position="160"/>
    </location>
</feature>
<protein>
    <submittedName>
        <fullName evidence="2">Transcriptional regulator, MarR family</fullName>
    </submittedName>
</protein>
<dbReference type="OrthoDB" id="8635520at2"/>
<sequence>MTSDTTTERATRDGAPTRWLSEREYGAWRAYIDGSARVTEALARQLEQHTELTLSEYEVLVRLSESEDWTLRMSEIADELAHSRSRVTHAVRRMEARGLVRRVACAKDGRGVNCVMTQRGFDELSQSAPGHVAAVRKVLIDVLDPAELDQLGAMMSRISDAARAAAAGCADET</sequence>
<proteinExistence type="predicted"/>
<dbReference type="InterPro" id="IPR000835">
    <property type="entry name" value="HTH_MarR-typ"/>
</dbReference>
<organism evidence="2 3">
    <name type="scientific">Flavimobilis marinus</name>
    <dbReference type="NCBI Taxonomy" id="285351"/>
    <lineage>
        <taxon>Bacteria</taxon>
        <taxon>Bacillati</taxon>
        <taxon>Actinomycetota</taxon>
        <taxon>Actinomycetes</taxon>
        <taxon>Micrococcales</taxon>
        <taxon>Jonesiaceae</taxon>
        <taxon>Flavimobilis</taxon>
    </lineage>
</organism>
<dbReference type="PANTHER" id="PTHR33164">
    <property type="entry name" value="TRANSCRIPTIONAL REGULATOR, MARR FAMILY"/>
    <property type="match status" value="1"/>
</dbReference>
<dbReference type="PROSITE" id="PS50995">
    <property type="entry name" value="HTH_MARR_2"/>
    <property type="match status" value="1"/>
</dbReference>
<evidence type="ECO:0000259" key="1">
    <source>
        <dbReference type="PROSITE" id="PS50995"/>
    </source>
</evidence>
<dbReference type="SUPFAM" id="SSF46785">
    <property type="entry name" value="Winged helix' DNA-binding domain"/>
    <property type="match status" value="1"/>
</dbReference>
<dbReference type="InterPro" id="IPR036388">
    <property type="entry name" value="WH-like_DNA-bd_sf"/>
</dbReference>
<dbReference type="STRING" id="285351.SAMN04488035_0258"/>
<keyword evidence="3" id="KW-1185">Reference proteome</keyword>
<name>A0A1I2CTY0_9MICO</name>